<keyword evidence="2" id="KW-0812">Transmembrane</keyword>
<dbReference type="Pfam" id="PF11241">
    <property type="entry name" value="DUF3043"/>
    <property type="match status" value="1"/>
</dbReference>
<keyword evidence="2" id="KW-0472">Membrane</keyword>
<accession>A0ABP4E9P7</accession>
<dbReference type="InterPro" id="IPR021403">
    <property type="entry name" value="DUF3043"/>
</dbReference>
<feature type="region of interest" description="Disordered" evidence="1">
    <location>
        <begin position="1"/>
        <end position="80"/>
    </location>
</feature>
<dbReference type="RefSeq" id="WP_343991846.1">
    <property type="nucleotide sequence ID" value="NZ_BAAALG010000003.1"/>
</dbReference>
<reference evidence="4" key="1">
    <citation type="journal article" date="2019" name="Int. J. Syst. Evol. Microbiol.">
        <title>The Global Catalogue of Microorganisms (GCM) 10K type strain sequencing project: providing services to taxonomists for standard genome sequencing and annotation.</title>
        <authorList>
            <consortium name="The Broad Institute Genomics Platform"/>
            <consortium name="The Broad Institute Genome Sequencing Center for Infectious Disease"/>
            <person name="Wu L."/>
            <person name="Ma J."/>
        </authorList>
    </citation>
    <scope>NUCLEOTIDE SEQUENCE [LARGE SCALE GENOMIC DNA]</scope>
    <source>
        <strain evidence="4">JCM 13008</strain>
    </source>
</reference>
<evidence type="ECO:0000313" key="3">
    <source>
        <dbReference type="EMBL" id="GAA1095398.1"/>
    </source>
</evidence>
<feature type="transmembrane region" description="Helical" evidence="2">
    <location>
        <begin position="96"/>
        <end position="118"/>
    </location>
</feature>
<keyword evidence="4" id="KW-1185">Reference proteome</keyword>
<feature type="compositionally biased region" description="Basic and acidic residues" evidence="1">
    <location>
        <begin position="28"/>
        <end position="37"/>
    </location>
</feature>
<evidence type="ECO:0000256" key="1">
    <source>
        <dbReference type="SAM" id="MobiDB-lite"/>
    </source>
</evidence>
<keyword evidence="2" id="KW-1133">Transmembrane helix</keyword>
<proteinExistence type="predicted"/>
<evidence type="ECO:0000313" key="4">
    <source>
        <dbReference type="Proteomes" id="UP001501581"/>
    </source>
</evidence>
<gene>
    <name evidence="3" type="ORF">GCM10009668_09300</name>
</gene>
<sequence length="195" mass="21995">MFRRSSAESQPEPTDVPKPNSKGRPTPTRKEAEEAAKLRARPPRTRKEMAQRQRELRLESSQKVRAAMKSGDDANLPPRDKGPVRRFVRDFVDCRLNIAELLAPLLILILLLGTGIFGNGGASIANGLWLATILLVVGDTVMLRFRVRKAVRQRFPDAPLKGLTVYAIMRAVNMRFLRLPKPQVKIGQPLPEHYR</sequence>
<dbReference type="Proteomes" id="UP001501581">
    <property type="component" value="Unassembled WGS sequence"/>
</dbReference>
<name>A0ABP4E9P7_9ACTN</name>
<organism evidence="3 4">
    <name type="scientific">Nocardioides dubius</name>
    <dbReference type="NCBI Taxonomy" id="317019"/>
    <lineage>
        <taxon>Bacteria</taxon>
        <taxon>Bacillati</taxon>
        <taxon>Actinomycetota</taxon>
        <taxon>Actinomycetes</taxon>
        <taxon>Propionibacteriales</taxon>
        <taxon>Nocardioidaceae</taxon>
        <taxon>Nocardioides</taxon>
    </lineage>
</organism>
<dbReference type="EMBL" id="BAAALG010000003">
    <property type="protein sequence ID" value="GAA1095398.1"/>
    <property type="molecule type" value="Genomic_DNA"/>
</dbReference>
<comment type="caution">
    <text evidence="3">The sequence shown here is derived from an EMBL/GenBank/DDBJ whole genome shotgun (WGS) entry which is preliminary data.</text>
</comment>
<protein>
    <recommendedName>
        <fullName evidence="5">DUF3043 domain-containing protein</fullName>
    </recommendedName>
</protein>
<evidence type="ECO:0000256" key="2">
    <source>
        <dbReference type="SAM" id="Phobius"/>
    </source>
</evidence>
<evidence type="ECO:0008006" key="5">
    <source>
        <dbReference type="Google" id="ProtNLM"/>
    </source>
</evidence>
<feature type="compositionally biased region" description="Basic and acidic residues" evidence="1">
    <location>
        <begin position="45"/>
        <end position="62"/>
    </location>
</feature>
<feature type="transmembrane region" description="Helical" evidence="2">
    <location>
        <begin position="124"/>
        <end position="145"/>
    </location>
</feature>